<gene>
    <name evidence="2" type="ORF">FKW77_004312</name>
</gene>
<dbReference type="EMBL" id="CP042202">
    <property type="protein sequence ID" value="QDS77724.1"/>
    <property type="molecule type" value="Genomic_DNA"/>
</dbReference>
<keyword evidence="3" id="KW-1185">Reference proteome</keyword>
<dbReference type="Proteomes" id="UP000316270">
    <property type="component" value="Chromosome 18"/>
</dbReference>
<organism evidence="2 3">
    <name type="scientific">Venturia effusa</name>
    <dbReference type="NCBI Taxonomy" id="50376"/>
    <lineage>
        <taxon>Eukaryota</taxon>
        <taxon>Fungi</taxon>
        <taxon>Dikarya</taxon>
        <taxon>Ascomycota</taxon>
        <taxon>Pezizomycotina</taxon>
        <taxon>Dothideomycetes</taxon>
        <taxon>Pleosporomycetidae</taxon>
        <taxon>Venturiales</taxon>
        <taxon>Venturiaceae</taxon>
        <taxon>Venturia</taxon>
    </lineage>
</organism>
<reference evidence="2 3" key="1">
    <citation type="submission" date="2019-07" db="EMBL/GenBank/DDBJ databases">
        <title>Finished genome of Venturia effusa.</title>
        <authorList>
            <person name="Young C.A."/>
            <person name="Cox M.P."/>
            <person name="Ganley A.R.D."/>
            <person name="David W.J."/>
        </authorList>
    </citation>
    <scope>NUCLEOTIDE SEQUENCE [LARGE SCALE GENOMIC DNA]</scope>
    <source>
        <strain evidence="3">albino</strain>
    </source>
</reference>
<evidence type="ECO:0000313" key="2">
    <source>
        <dbReference type="EMBL" id="QDS77724.1"/>
    </source>
</evidence>
<dbReference type="Gene3D" id="3.90.1200.10">
    <property type="match status" value="1"/>
</dbReference>
<evidence type="ECO:0000259" key="1">
    <source>
        <dbReference type="Pfam" id="PF01636"/>
    </source>
</evidence>
<dbReference type="InterPro" id="IPR002575">
    <property type="entry name" value="Aminoglycoside_PTrfase"/>
</dbReference>
<name>A0A517LPZ4_9PEZI</name>
<sequence length="359" mass="40443">MASDLCLTIDAEEHFYFQDLAHELFPGCHIQLLANQGACSTTFDLRYTNHDEAHHKILQFRQPSFDLDIDLMAEAKIVYGAYVPSIVRHDISRLSAFMAQKPPAICYEMDVISGVPLTTVAPAGPRLTEVELRRQENLVRDYADFVSRGWPTNNARQPSCNGKVGSQIPHKLTKLAEQLPYRQHRAVAQRMVESLPLITRLPVVLNHGDSIPSNIICAPETGHLKGIVDWAEAEYLPFGTCLYGLEHLLGRLTSSTRRDSVVGHRPFIFYDHASSLRELFWETLKSRIPALQDDESLLQLVLMAKHIGTLLWYGFAWDGGAIDRVINAERDAQELVYLDAFLQDVHDHASLPVLQIIAV</sequence>
<evidence type="ECO:0000313" key="3">
    <source>
        <dbReference type="Proteomes" id="UP000316270"/>
    </source>
</evidence>
<proteinExistence type="predicted"/>
<protein>
    <recommendedName>
        <fullName evidence="1">Aminoglycoside phosphotransferase domain-containing protein</fullName>
    </recommendedName>
</protein>
<dbReference type="OrthoDB" id="5598852at2759"/>
<feature type="domain" description="Aminoglycoside phosphotransferase" evidence="1">
    <location>
        <begin position="174"/>
        <end position="235"/>
    </location>
</feature>
<dbReference type="SUPFAM" id="SSF56112">
    <property type="entry name" value="Protein kinase-like (PK-like)"/>
    <property type="match status" value="1"/>
</dbReference>
<accession>A0A517LPZ4</accession>
<dbReference type="InterPro" id="IPR011009">
    <property type="entry name" value="Kinase-like_dom_sf"/>
</dbReference>
<dbReference type="STRING" id="50376.A0A517LPZ4"/>
<dbReference type="Pfam" id="PF01636">
    <property type="entry name" value="APH"/>
    <property type="match status" value="1"/>
</dbReference>
<dbReference type="AlphaFoldDB" id="A0A517LPZ4"/>